<dbReference type="InterPro" id="IPR011055">
    <property type="entry name" value="Dup_hybrid_motif"/>
</dbReference>
<comment type="caution">
    <text evidence="2">The sequence shown here is derived from an EMBL/GenBank/DDBJ whole genome shotgun (WGS) entry which is preliminary data.</text>
</comment>
<dbReference type="CDD" id="cd12797">
    <property type="entry name" value="M23_peptidase"/>
    <property type="match status" value="1"/>
</dbReference>
<feature type="domain" description="M23ase beta-sheet core" evidence="1">
    <location>
        <begin position="266"/>
        <end position="359"/>
    </location>
</feature>
<dbReference type="Pfam" id="PF01551">
    <property type="entry name" value="Peptidase_M23"/>
    <property type="match status" value="1"/>
</dbReference>
<name>A0A4U6S0A8_BRAEL</name>
<gene>
    <name evidence="2" type="ORF">FDV58_17850</name>
</gene>
<evidence type="ECO:0000313" key="2">
    <source>
        <dbReference type="EMBL" id="TKV80113.1"/>
    </source>
</evidence>
<evidence type="ECO:0000313" key="3">
    <source>
        <dbReference type="Proteomes" id="UP000305095"/>
    </source>
</evidence>
<dbReference type="Gene3D" id="2.70.70.10">
    <property type="entry name" value="Glucose Permease (Domain IIA)"/>
    <property type="match status" value="1"/>
</dbReference>
<reference evidence="2 3" key="1">
    <citation type="submission" date="2019-05" db="EMBL/GenBank/DDBJ databases">
        <title>Draft Genome of Bradyrhizobium elkanii strain SEMIA 938, Used in Commercial Inoculants for Lupinus spp. in Brazil.</title>
        <authorList>
            <person name="Hungria M."/>
            <person name="Delamuta J.R.M."/>
            <person name="Ribeiro R.A."/>
            <person name="Nogueira M.A."/>
        </authorList>
    </citation>
    <scope>NUCLEOTIDE SEQUENCE [LARGE SCALE GENOMIC DNA]</scope>
    <source>
        <strain evidence="2 3">Semia 938</strain>
    </source>
</reference>
<dbReference type="InterPro" id="IPR016047">
    <property type="entry name" value="M23ase_b-sheet_dom"/>
</dbReference>
<dbReference type="EMBL" id="SZZP01000010">
    <property type="protein sequence ID" value="TKV80113.1"/>
    <property type="molecule type" value="Genomic_DNA"/>
</dbReference>
<protein>
    <recommendedName>
        <fullName evidence="1">M23ase beta-sheet core domain-containing protein</fullName>
    </recommendedName>
</protein>
<dbReference type="SUPFAM" id="SSF51261">
    <property type="entry name" value="Duplicated hybrid motif"/>
    <property type="match status" value="1"/>
</dbReference>
<organism evidence="2 3">
    <name type="scientific">Bradyrhizobium elkanii</name>
    <dbReference type="NCBI Taxonomy" id="29448"/>
    <lineage>
        <taxon>Bacteria</taxon>
        <taxon>Pseudomonadati</taxon>
        <taxon>Pseudomonadota</taxon>
        <taxon>Alphaproteobacteria</taxon>
        <taxon>Hyphomicrobiales</taxon>
        <taxon>Nitrobacteraceae</taxon>
        <taxon>Bradyrhizobium</taxon>
    </lineage>
</organism>
<sequence length="440" mass="47859">MRRRWKMSLELGDHVWFWNGNISLDKNVPRAQWFPGSNPGDPNDYQGHGKEIYNYVVHADEIARGRPHMRNYEGSFAWLDNNPGNITGVTGGPDFGQYAGKFNWHNFLIFPTWADGYNAIALLLRTSAYSNLSILDAFKKYAPASDGGNDPVEYANAVAAALGVDVSTIVGDLDDTQMLTMQDKIQEIEGAIPGDSLAWDSDEIPQEIAELLPSSVRQARRPQTIRTRGGGGFTIDVSAPVDTSGFTSGLGGPNQGGHVGPNWYIQYGMDIGAGEGTPVYAAFDGHITKFKPHDPTTDNDKVYGAQIFMRAPNDMMGGFYTHITDLPDGLGVDAVVARGDYLGRVLRFAATPPHLHLALVEIIGGAPGGQYVGVDLYQFFLNLETSEPDTVVPIQFSQDGSSPEPVLRTTRIAALSPKQTAMLLLNKSKSFAAAAQHRAR</sequence>
<dbReference type="Proteomes" id="UP000305095">
    <property type="component" value="Unassembled WGS sequence"/>
</dbReference>
<proteinExistence type="predicted"/>
<accession>A0A4U6S0A8</accession>
<evidence type="ECO:0000259" key="1">
    <source>
        <dbReference type="Pfam" id="PF01551"/>
    </source>
</evidence>
<dbReference type="AlphaFoldDB" id="A0A4U6S0A8"/>